<evidence type="ECO:0000313" key="2">
    <source>
        <dbReference type="EMBL" id="KAK7285232.1"/>
    </source>
</evidence>
<dbReference type="PANTHER" id="PTHR33232">
    <property type="entry name" value="PROTEIN SIEVE ELEMENT OCCLUSION B-LIKE"/>
    <property type="match status" value="1"/>
</dbReference>
<dbReference type="PANTHER" id="PTHR33232:SF18">
    <property type="entry name" value="PROTEIN SIEVE ELEMENT OCCLUSION B-LIKE"/>
    <property type="match status" value="1"/>
</dbReference>
<dbReference type="InterPro" id="IPR027942">
    <property type="entry name" value="SEO_N"/>
</dbReference>
<keyword evidence="3" id="KW-1185">Reference proteome</keyword>
<evidence type="ECO:0000259" key="1">
    <source>
        <dbReference type="Pfam" id="PF14576"/>
    </source>
</evidence>
<organism evidence="2 3">
    <name type="scientific">Clitoria ternatea</name>
    <name type="common">Butterfly pea</name>
    <dbReference type="NCBI Taxonomy" id="43366"/>
    <lineage>
        <taxon>Eukaryota</taxon>
        <taxon>Viridiplantae</taxon>
        <taxon>Streptophyta</taxon>
        <taxon>Embryophyta</taxon>
        <taxon>Tracheophyta</taxon>
        <taxon>Spermatophyta</taxon>
        <taxon>Magnoliopsida</taxon>
        <taxon>eudicotyledons</taxon>
        <taxon>Gunneridae</taxon>
        <taxon>Pentapetalae</taxon>
        <taxon>rosids</taxon>
        <taxon>fabids</taxon>
        <taxon>Fabales</taxon>
        <taxon>Fabaceae</taxon>
        <taxon>Papilionoideae</taxon>
        <taxon>50 kb inversion clade</taxon>
        <taxon>NPAAA clade</taxon>
        <taxon>indigoferoid/millettioid clade</taxon>
        <taxon>Phaseoleae</taxon>
        <taxon>Clitoria</taxon>
    </lineage>
</organism>
<dbReference type="InterPro" id="IPR039299">
    <property type="entry name" value="SEOA"/>
</dbReference>
<dbReference type="GO" id="GO:0010088">
    <property type="term" value="P:phloem development"/>
    <property type="evidence" value="ECO:0007669"/>
    <property type="project" value="InterPro"/>
</dbReference>
<protein>
    <recommendedName>
        <fullName evidence="1">Sieve element occlusion N-terminal domain-containing protein</fullName>
    </recommendedName>
</protein>
<gene>
    <name evidence="2" type="ORF">RJT34_19996</name>
</gene>
<dbReference type="Pfam" id="PF14576">
    <property type="entry name" value="SEO_N"/>
    <property type="match status" value="1"/>
</dbReference>
<name>A0AAN9IS42_CLITE</name>
<proteinExistence type="predicted"/>
<accession>A0AAN9IS42</accession>
<dbReference type="EMBL" id="JAYKXN010000005">
    <property type="protein sequence ID" value="KAK7285232.1"/>
    <property type="molecule type" value="Genomic_DNA"/>
</dbReference>
<dbReference type="Proteomes" id="UP001359559">
    <property type="component" value="Unassembled WGS sequence"/>
</dbReference>
<feature type="domain" description="Sieve element occlusion N-terminal" evidence="1">
    <location>
        <begin position="67"/>
        <end position="216"/>
    </location>
</feature>
<dbReference type="AlphaFoldDB" id="A0AAN9IS42"/>
<sequence>MANLVKSVINLHIGATDHHNPLTMSDEQILELIYSTHVHSDIKFDVDSLFSLVHIILKHSTCIVDNVVQHQTNDPLAKSLATIKRVPLLTNPASLRKHQASILELNNLIKATLQVIEAMFELEKFSIYDLKHVPALALALQQFPVDVYWAIITISAIVTQIGSITTDSDQKQQELSQFGQKINIILSKLRKQISLCKQQIEEVEYYKILRKLFQTPTEITEVLKVNLEVLKKKDVFLFISTIDITEEEISVLKSIYEKAKSENQYKILWVPIVE</sequence>
<evidence type="ECO:0000313" key="3">
    <source>
        <dbReference type="Proteomes" id="UP001359559"/>
    </source>
</evidence>
<reference evidence="2 3" key="1">
    <citation type="submission" date="2024-01" db="EMBL/GenBank/DDBJ databases">
        <title>The genomes of 5 underutilized Papilionoideae crops provide insights into root nodulation and disease resistance.</title>
        <authorList>
            <person name="Yuan L."/>
        </authorList>
    </citation>
    <scope>NUCLEOTIDE SEQUENCE [LARGE SCALE GENOMIC DNA]</scope>
    <source>
        <strain evidence="2">LY-2023</strain>
        <tissue evidence="2">Leaf</tissue>
    </source>
</reference>
<comment type="caution">
    <text evidence="2">The sequence shown here is derived from an EMBL/GenBank/DDBJ whole genome shotgun (WGS) entry which is preliminary data.</text>
</comment>